<keyword evidence="2" id="KW-1133">Transmembrane helix</keyword>
<sequence length="399" mass="44281">MPMKGRESLCGAPYHFTPGRSSVTPNPSAANWLRMPDLDDIVIIFPFYLTVAFVLRTLLLPTHHSTYAKSGPALPASKRQFIKCPGALQVPTLLSPAQSKNSPFSHRPSPKTHPSLTGPVQKLSPSCASCGTVQIETNRCDLLKVRSLWMRLPYIILITRNSFAQDSSYPDTIVWQFKQTHQFHAYRPPELRYTLGSWPDNTLGLVFGITRKSSNTKSSACADLSKVVRTFTKRLAVRARVERIAGQGTSLRSPLGNSGQLVSIMVLGQINEGAANLTRGIYMSWCSDVPRWCLMGPSREPGVLWPGYSSLEIFTRKLSAQAVIVTSHTHWACVVRSLGYGDQADPSLVTSRTPKWEYGQSACPRCPRKNSFRRPARGSPWAMHIHAGWLHLLKGRMVG</sequence>
<protein>
    <submittedName>
        <fullName evidence="3">Uncharacterized protein</fullName>
    </submittedName>
</protein>
<dbReference type="EMBL" id="OA568495">
    <property type="protein sequence ID" value="CAD7201583.1"/>
    <property type="molecule type" value="Genomic_DNA"/>
</dbReference>
<keyword evidence="2" id="KW-0472">Membrane</keyword>
<feature type="region of interest" description="Disordered" evidence="1">
    <location>
        <begin position="96"/>
        <end position="120"/>
    </location>
</feature>
<gene>
    <name evidence="3" type="ORF">TDIB3V08_LOCUS7779</name>
</gene>
<evidence type="ECO:0000256" key="2">
    <source>
        <dbReference type="SAM" id="Phobius"/>
    </source>
</evidence>
<name>A0A7R8Z9U3_TIMDO</name>
<keyword evidence="2" id="KW-0812">Transmembrane</keyword>
<evidence type="ECO:0000256" key="1">
    <source>
        <dbReference type="SAM" id="MobiDB-lite"/>
    </source>
</evidence>
<proteinExistence type="predicted"/>
<feature type="transmembrane region" description="Helical" evidence="2">
    <location>
        <begin position="41"/>
        <end position="59"/>
    </location>
</feature>
<organism evidence="3">
    <name type="scientific">Timema douglasi</name>
    <name type="common">Walking stick</name>
    <dbReference type="NCBI Taxonomy" id="61478"/>
    <lineage>
        <taxon>Eukaryota</taxon>
        <taxon>Metazoa</taxon>
        <taxon>Ecdysozoa</taxon>
        <taxon>Arthropoda</taxon>
        <taxon>Hexapoda</taxon>
        <taxon>Insecta</taxon>
        <taxon>Pterygota</taxon>
        <taxon>Neoptera</taxon>
        <taxon>Polyneoptera</taxon>
        <taxon>Phasmatodea</taxon>
        <taxon>Timematodea</taxon>
        <taxon>Timematoidea</taxon>
        <taxon>Timematidae</taxon>
        <taxon>Timema</taxon>
    </lineage>
</organism>
<reference evidence="3" key="1">
    <citation type="submission" date="2020-11" db="EMBL/GenBank/DDBJ databases">
        <authorList>
            <person name="Tran Van P."/>
        </authorList>
    </citation>
    <scope>NUCLEOTIDE SEQUENCE</scope>
</reference>
<evidence type="ECO:0000313" key="3">
    <source>
        <dbReference type="EMBL" id="CAD7201583.1"/>
    </source>
</evidence>
<dbReference type="AlphaFoldDB" id="A0A7R8Z9U3"/>
<accession>A0A7R8Z9U3</accession>